<dbReference type="PANTHER" id="PTHR30061">
    <property type="entry name" value="MALTOSE-BINDING PERIPLASMIC PROTEIN"/>
    <property type="match status" value="1"/>
</dbReference>
<comment type="caution">
    <text evidence="6">The sequence shown here is derived from an EMBL/GenBank/DDBJ whole genome shotgun (WGS) entry which is preliminary data.</text>
</comment>
<keyword evidence="2 5" id="KW-0813">Transport</keyword>
<keyword evidence="4 5" id="KW-0732">Signal</keyword>
<dbReference type="CDD" id="cd13586">
    <property type="entry name" value="PBP2_Maltose_binding_like"/>
    <property type="match status" value="1"/>
</dbReference>
<dbReference type="InterPro" id="IPR006059">
    <property type="entry name" value="SBP"/>
</dbReference>
<dbReference type="SUPFAM" id="SSF53850">
    <property type="entry name" value="Periplasmic binding protein-like II"/>
    <property type="match status" value="1"/>
</dbReference>
<evidence type="ECO:0000313" key="7">
    <source>
        <dbReference type="Proteomes" id="UP000621436"/>
    </source>
</evidence>
<dbReference type="PANTHER" id="PTHR30061:SF50">
    <property type="entry name" value="MALTOSE_MALTODEXTRIN-BINDING PERIPLASMIC PROTEIN"/>
    <property type="match status" value="1"/>
</dbReference>
<dbReference type="Proteomes" id="UP000621436">
    <property type="component" value="Unassembled WGS sequence"/>
</dbReference>
<dbReference type="RefSeq" id="WP_270452618.1">
    <property type="nucleotide sequence ID" value="NZ_JADPIE010000001.1"/>
</dbReference>
<keyword evidence="7" id="KW-1185">Reference proteome</keyword>
<evidence type="ECO:0000256" key="2">
    <source>
        <dbReference type="ARBA" id="ARBA00022448"/>
    </source>
</evidence>
<keyword evidence="5" id="KW-0472">Membrane</keyword>
<evidence type="ECO:0000313" key="6">
    <source>
        <dbReference type="EMBL" id="MBF8435911.1"/>
    </source>
</evidence>
<dbReference type="GO" id="GO:0015144">
    <property type="term" value="F:carbohydrate transmembrane transporter activity"/>
    <property type="evidence" value="ECO:0007669"/>
    <property type="project" value="InterPro"/>
</dbReference>
<dbReference type="Gene3D" id="3.40.190.10">
    <property type="entry name" value="Periplasmic binding protein-like II"/>
    <property type="match status" value="2"/>
</dbReference>
<dbReference type="InterPro" id="IPR006060">
    <property type="entry name" value="Maltose/Cyclodextrin-bd"/>
</dbReference>
<dbReference type="Pfam" id="PF13416">
    <property type="entry name" value="SBP_bac_8"/>
    <property type="match status" value="1"/>
</dbReference>
<comment type="subcellular location">
    <subcellularLocation>
        <location evidence="5">Cell membrane</location>
        <topology evidence="5">Lipid-anchor</topology>
    </subcellularLocation>
</comment>
<feature type="signal peptide" evidence="5">
    <location>
        <begin position="1"/>
        <end position="23"/>
    </location>
</feature>
<keyword evidence="5" id="KW-0449">Lipoprotein</keyword>
<organism evidence="6 7">
    <name type="scientific">Halonatronomonas betaini</name>
    <dbReference type="NCBI Taxonomy" id="2778430"/>
    <lineage>
        <taxon>Bacteria</taxon>
        <taxon>Bacillati</taxon>
        <taxon>Bacillota</taxon>
        <taxon>Clostridia</taxon>
        <taxon>Halanaerobiales</taxon>
        <taxon>Halarsenatibacteraceae</taxon>
        <taxon>Halonatronomonas</taxon>
    </lineage>
</organism>
<keyword evidence="5" id="KW-1003">Cell membrane</keyword>
<evidence type="ECO:0000256" key="3">
    <source>
        <dbReference type="ARBA" id="ARBA00022597"/>
    </source>
</evidence>
<dbReference type="PRINTS" id="PR00181">
    <property type="entry name" value="MALTOSEBP"/>
</dbReference>
<keyword evidence="3 5" id="KW-0762">Sugar transport</keyword>
<gene>
    <name evidence="6" type="ORF">I0Q91_02360</name>
</gene>
<dbReference type="AlphaFoldDB" id="A0A931F6T0"/>
<reference evidence="6" key="1">
    <citation type="submission" date="2020-11" db="EMBL/GenBank/DDBJ databases">
        <title>Halonatronomonas betainensis gen. nov., sp. nov. a novel haloalkaliphilic representative of the family Halanaerobiacae capable of betaine degradation.</title>
        <authorList>
            <person name="Boltyanskaya Y."/>
            <person name="Kevbrin V."/>
            <person name="Detkova E."/>
            <person name="Grouzdev D.S."/>
            <person name="Koziaeva V."/>
            <person name="Zhilina T."/>
        </authorList>
    </citation>
    <scope>NUCLEOTIDE SEQUENCE</scope>
    <source>
        <strain evidence="6">Z-7014</strain>
    </source>
</reference>
<dbReference type="GO" id="GO:1901982">
    <property type="term" value="F:maltose binding"/>
    <property type="evidence" value="ECO:0007669"/>
    <property type="project" value="TreeGrafter"/>
</dbReference>
<evidence type="ECO:0000256" key="5">
    <source>
        <dbReference type="RuleBase" id="RU365005"/>
    </source>
</evidence>
<dbReference type="GO" id="GO:0042956">
    <property type="term" value="P:maltodextrin transmembrane transport"/>
    <property type="evidence" value="ECO:0007669"/>
    <property type="project" value="TreeGrafter"/>
</dbReference>
<dbReference type="GO" id="GO:0055052">
    <property type="term" value="C:ATP-binding cassette (ABC) transporter complex, substrate-binding subunit-containing"/>
    <property type="evidence" value="ECO:0007669"/>
    <property type="project" value="TreeGrafter"/>
</dbReference>
<feature type="chain" id="PRO_5038157691" description="Maltodextrin-binding protein" evidence="5">
    <location>
        <begin position="24"/>
        <end position="397"/>
    </location>
</feature>
<dbReference type="EMBL" id="JADPIE010000001">
    <property type="protein sequence ID" value="MBF8435911.1"/>
    <property type="molecule type" value="Genomic_DNA"/>
</dbReference>
<protein>
    <recommendedName>
        <fullName evidence="5">Maltodextrin-binding protein</fullName>
    </recommendedName>
</protein>
<proteinExistence type="inferred from homology"/>
<comment type="similarity">
    <text evidence="1 5">Belongs to the bacterial solute-binding protein 1 family.</text>
</comment>
<evidence type="ECO:0000256" key="1">
    <source>
        <dbReference type="ARBA" id="ARBA00008520"/>
    </source>
</evidence>
<accession>A0A931F6T0</accession>
<sequence>MKKVIGLMLALVMVFGMANVVEASTPGQLLIWADDTRTPVLEDIKGEFEEMYGIPVEVQEKPFGDIRDDLAIEGPAGEGPDIIVGAHDWMGELVANGLIEPINLESPDLFMETGLDAFMWGEDLYGMPYAIEAIGLFYNKDIVEEPPATFEEFSEMVRNLRDRDEGKYGFVMPQPDPYHTFPFFSGYGGYVFGEDEDGVLNPMDIGLNNEGSIRALEELVELYDGYIPYIDYETMMSIFTSGDAGMMLTGPWAAADIRDAGIDYGFTSLPTMNGNDPRPFVGVQGFMISSFSENRILAQTFLNEFVATEDVMYRFYEIDDRPPTFIPAGDRASEDPDTAGVLESAETGVPMPAITEMAAVWSAWEDALSLALNQDQTAEEALNDAVDQIITTIEESE</sequence>
<name>A0A931F6T0_9FIRM</name>
<evidence type="ECO:0000256" key="4">
    <source>
        <dbReference type="ARBA" id="ARBA00022729"/>
    </source>
</evidence>
<dbReference type="GO" id="GO:0015768">
    <property type="term" value="P:maltose transport"/>
    <property type="evidence" value="ECO:0007669"/>
    <property type="project" value="TreeGrafter"/>
</dbReference>